<accession>H1YZP5</accession>
<evidence type="ECO:0000313" key="2">
    <source>
        <dbReference type="Proteomes" id="UP000005741"/>
    </source>
</evidence>
<sequence>MTIVSLFLFYIFVGFHRLIAVEGEKANFKILLKLISKKIISVCYVL</sequence>
<dbReference type="AlphaFoldDB" id="H1YZP5"/>
<proteinExistence type="predicted"/>
<organism evidence="1 2">
    <name type="scientific">Methanoplanus limicola DSM 2279</name>
    <dbReference type="NCBI Taxonomy" id="937775"/>
    <lineage>
        <taxon>Archaea</taxon>
        <taxon>Methanobacteriati</taxon>
        <taxon>Methanobacteriota</taxon>
        <taxon>Stenosarchaea group</taxon>
        <taxon>Methanomicrobia</taxon>
        <taxon>Methanomicrobiales</taxon>
        <taxon>Methanomicrobiaceae</taxon>
        <taxon>Methanoplanus</taxon>
    </lineage>
</organism>
<dbReference type="InParanoid" id="H1YZP5"/>
<reference evidence="1 2" key="1">
    <citation type="submission" date="2011-10" db="EMBL/GenBank/DDBJ databases">
        <title>The Improved High-Quality Draft genome of Methanoplanus limicola DSM 2279.</title>
        <authorList>
            <consortium name="US DOE Joint Genome Institute (JGI-PGF)"/>
            <person name="Lucas S."/>
            <person name="Copeland A."/>
            <person name="Lapidus A."/>
            <person name="Glavina del Rio T."/>
            <person name="Dalin E."/>
            <person name="Tice H."/>
            <person name="Bruce D."/>
            <person name="Goodwin L."/>
            <person name="Pitluck S."/>
            <person name="Peters L."/>
            <person name="Mikhailova N."/>
            <person name="Lu M."/>
            <person name="Kyrpides N."/>
            <person name="Mavromatis K."/>
            <person name="Ivanova N."/>
            <person name="Markowitz V."/>
            <person name="Cheng J.-F."/>
            <person name="Hugenholtz P."/>
            <person name="Woyke T."/>
            <person name="Wu D."/>
            <person name="Wirth R."/>
            <person name="Brambilla E.-M."/>
            <person name="Klenk H.-P."/>
            <person name="Eisen J.A."/>
        </authorList>
    </citation>
    <scope>NUCLEOTIDE SEQUENCE [LARGE SCALE GENOMIC DNA]</scope>
    <source>
        <strain evidence="1 2">DSM 2279</strain>
    </source>
</reference>
<dbReference type="Proteomes" id="UP000005741">
    <property type="component" value="Chromosome"/>
</dbReference>
<name>H1YZP5_9EURY</name>
<protein>
    <submittedName>
        <fullName evidence="1">Uncharacterized protein</fullName>
    </submittedName>
</protein>
<evidence type="ECO:0000313" key="1">
    <source>
        <dbReference type="EMBL" id="EHQ34307.1"/>
    </source>
</evidence>
<dbReference type="HOGENOM" id="CLU_3178576_0_0_2"/>
<gene>
    <name evidence="1" type="ORF">Metlim_0154</name>
</gene>
<keyword evidence="2" id="KW-1185">Reference proteome</keyword>
<dbReference type="EMBL" id="CM001436">
    <property type="protein sequence ID" value="EHQ34307.1"/>
    <property type="molecule type" value="Genomic_DNA"/>
</dbReference>